<dbReference type="InterPro" id="IPR038765">
    <property type="entry name" value="Papain-like_cys_pep_sf"/>
</dbReference>
<name>A0A139HR49_9PEZI</name>
<feature type="domain" description="Calpain catalytic" evidence="8">
    <location>
        <begin position="320"/>
        <end position="594"/>
    </location>
</feature>
<dbReference type="GO" id="GO:0004198">
    <property type="term" value="F:calcium-dependent cysteine-type endopeptidase activity"/>
    <property type="evidence" value="ECO:0007669"/>
    <property type="project" value="InterPro"/>
</dbReference>
<dbReference type="SMART" id="SM00230">
    <property type="entry name" value="CysPc"/>
    <property type="match status" value="1"/>
</dbReference>
<dbReference type="InterPro" id="IPR001300">
    <property type="entry name" value="Peptidase_C2_calpain_cat"/>
</dbReference>
<keyword evidence="2 6" id="KW-0645">Protease</keyword>
<dbReference type="Pfam" id="PF00648">
    <property type="entry name" value="Peptidase_C2"/>
    <property type="match status" value="1"/>
</dbReference>
<dbReference type="OrthoDB" id="3635279at2759"/>
<dbReference type="EMBL" id="LFZN01000017">
    <property type="protein sequence ID" value="KXT04930.1"/>
    <property type="molecule type" value="Genomic_DNA"/>
</dbReference>
<feature type="active site" evidence="5 6">
    <location>
        <position position="536"/>
    </location>
</feature>
<feature type="region of interest" description="Disordered" evidence="7">
    <location>
        <begin position="834"/>
        <end position="868"/>
    </location>
</feature>
<dbReference type="PANTHER" id="PTHR10183:SF379">
    <property type="entry name" value="CALPAIN-5"/>
    <property type="match status" value="1"/>
</dbReference>
<dbReference type="PROSITE" id="PS50203">
    <property type="entry name" value="CALPAIN_CAT"/>
    <property type="match status" value="1"/>
</dbReference>
<keyword evidence="3 6" id="KW-0378">Hydrolase</keyword>
<sequence length="912" mass="103608">MPSYNPPKQVEEPQDAVDNFWQGFNTRKPGHVRRILRLGKSSTGQDPARIEGKAVSKNKNGSYGAAREACIRRVQAIIRECKRHNRKFQDADFDIHDDFRYTLCKDSDFLHGLPTPQSKTTDLGPVPPPPPPGLPFQQKRHSEQWPDGGPCRKGRVATTETTKHPRAVHRVSEIFENPLLTPRAPKTYLAHPPGPSSRCLSYVRFHLKRHVVLLENRTGITARFHAARERLLTGKLPPWTFRMKNIIGKMWSILCSRWESLLAAYLWATTAMLVFARFSNLLTIRLTLQRLFINACLAGVLRVFTIMEARASCLHFNSGEIRQSDNLGNCWWLSAIATLSSRDQLLRKLFVAWDQDCGVYGFCFYRDGSWIYTVIDDYLYLTSPDFMGSGDNPPDDRSGKRFNSWKSGFQRGSDALFFGKCQDPNQTWLPLLEKAYSKIHGDYDAVHGGCPSEAVEDLTGGVSSPLPPSSVLEKDRLWKEMLGAGKDHVYSLNAPATGASSKMRGITLMHAFSVDRAFWYFDFHQLKWIRLLEIRNPWGCRDGVWEGAWGPCSKEWSLLSTWFLRRNPQQDGVFFMTYEDAMATFDSVERTRLLDEQDWFIKQSWVKMDVAWAQQYNPVYFTVHLTQPSEVVFALSQLEDRYWLGLVGRYVYHLTILIRKRGDPDGEYIACESAGDEVQSCARRSVTVEKHLEAGEYEVLVRINALTRGTENIWSVEDTLRQSTNRPKKLQQMARNYDDAFSKLRTVHASGRFEHSPQSCASAEDTDSDGASDVFDPVKSTTKMISNPEDSAWNAVCGVGLRVFSKDPELHIELCHRQSYVKDWFTCTSGSRSGVLTPSTDTASASEADSEDEWHEIEEPTTPSLTADCEVVEVVDTKHENAIAAKAQKLEENDDDDDDDDMALRKLGWSRA</sequence>
<feature type="region of interest" description="Disordered" evidence="7">
    <location>
        <begin position="886"/>
        <end position="912"/>
    </location>
</feature>
<gene>
    <name evidence="9" type="ORF">AC578_3477</name>
</gene>
<evidence type="ECO:0000256" key="3">
    <source>
        <dbReference type="ARBA" id="ARBA00022801"/>
    </source>
</evidence>
<dbReference type="Proteomes" id="UP000070133">
    <property type="component" value="Unassembled WGS sequence"/>
</dbReference>
<comment type="similarity">
    <text evidence="1">Belongs to the peptidase C2 family.</text>
</comment>
<dbReference type="Gene3D" id="3.90.70.10">
    <property type="entry name" value="Cysteine proteinases"/>
    <property type="match status" value="1"/>
</dbReference>
<evidence type="ECO:0000256" key="6">
    <source>
        <dbReference type="PROSITE-ProRule" id="PRU00239"/>
    </source>
</evidence>
<protein>
    <recommendedName>
        <fullName evidence="8">Calpain catalytic domain-containing protein</fullName>
    </recommendedName>
</protein>
<evidence type="ECO:0000256" key="5">
    <source>
        <dbReference type="PIRSR" id="PIRSR622684-1"/>
    </source>
</evidence>
<feature type="compositionally biased region" description="Acidic residues" evidence="7">
    <location>
        <begin position="892"/>
        <end position="901"/>
    </location>
</feature>
<organism evidence="9 10">
    <name type="scientific">Pseudocercospora eumusae</name>
    <dbReference type="NCBI Taxonomy" id="321146"/>
    <lineage>
        <taxon>Eukaryota</taxon>
        <taxon>Fungi</taxon>
        <taxon>Dikarya</taxon>
        <taxon>Ascomycota</taxon>
        <taxon>Pezizomycotina</taxon>
        <taxon>Dothideomycetes</taxon>
        <taxon>Dothideomycetidae</taxon>
        <taxon>Mycosphaerellales</taxon>
        <taxon>Mycosphaerellaceae</taxon>
        <taxon>Pseudocercospora</taxon>
    </lineage>
</organism>
<dbReference type="PANTHER" id="PTHR10183">
    <property type="entry name" value="CALPAIN"/>
    <property type="match status" value="1"/>
</dbReference>
<reference evidence="9 10" key="1">
    <citation type="submission" date="2015-07" db="EMBL/GenBank/DDBJ databases">
        <title>Comparative genomics of the Sigatoka disease complex on banana suggests a link between parallel evolutionary changes in Pseudocercospora fijiensis and Pseudocercospora eumusae and increased virulence on the banana host.</title>
        <authorList>
            <person name="Chang T.-C."/>
            <person name="Salvucci A."/>
            <person name="Crous P.W."/>
            <person name="Stergiopoulos I."/>
        </authorList>
    </citation>
    <scope>NUCLEOTIDE SEQUENCE [LARGE SCALE GENOMIC DNA]</scope>
    <source>
        <strain evidence="9 10">CBS 114824</strain>
    </source>
</reference>
<evidence type="ECO:0000313" key="10">
    <source>
        <dbReference type="Proteomes" id="UP000070133"/>
    </source>
</evidence>
<keyword evidence="10" id="KW-1185">Reference proteome</keyword>
<evidence type="ECO:0000256" key="2">
    <source>
        <dbReference type="ARBA" id="ARBA00022670"/>
    </source>
</evidence>
<feature type="region of interest" description="Disordered" evidence="7">
    <location>
        <begin position="752"/>
        <end position="773"/>
    </location>
</feature>
<accession>A0A139HR49</accession>
<feature type="active site" evidence="5 6">
    <location>
        <position position="330"/>
    </location>
</feature>
<dbReference type="STRING" id="321146.A0A139HR49"/>
<dbReference type="SUPFAM" id="SSF54001">
    <property type="entry name" value="Cysteine proteinases"/>
    <property type="match status" value="1"/>
</dbReference>
<evidence type="ECO:0000259" key="8">
    <source>
        <dbReference type="PROSITE" id="PS50203"/>
    </source>
</evidence>
<feature type="compositionally biased region" description="Pro residues" evidence="7">
    <location>
        <begin position="125"/>
        <end position="134"/>
    </location>
</feature>
<feature type="active site" evidence="5 6">
    <location>
        <position position="510"/>
    </location>
</feature>
<dbReference type="GO" id="GO:0006508">
    <property type="term" value="P:proteolysis"/>
    <property type="evidence" value="ECO:0007669"/>
    <property type="project" value="UniProtKB-KW"/>
</dbReference>
<dbReference type="InterPro" id="IPR022684">
    <property type="entry name" value="Calpain_cysteine_protease"/>
</dbReference>
<evidence type="ECO:0000256" key="4">
    <source>
        <dbReference type="ARBA" id="ARBA00022807"/>
    </source>
</evidence>
<proteinExistence type="inferred from homology"/>
<evidence type="ECO:0000313" key="9">
    <source>
        <dbReference type="EMBL" id="KXT04930.1"/>
    </source>
</evidence>
<comment type="caution">
    <text evidence="9">The sequence shown here is derived from an EMBL/GenBank/DDBJ whole genome shotgun (WGS) entry which is preliminary data.</text>
</comment>
<evidence type="ECO:0000256" key="7">
    <source>
        <dbReference type="SAM" id="MobiDB-lite"/>
    </source>
</evidence>
<feature type="compositionally biased region" description="Low complexity" evidence="7">
    <location>
        <begin position="837"/>
        <end position="847"/>
    </location>
</feature>
<evidence type="ECO:0000256" key="1">
    <source>
        <dbReference type="ARBA" id="ARBA00007623"/>
    </source>
</evidence>
<feature type="region of interest" description="Disordered" evidence="7">
    <location>
        <begin position="113"/>
        <end position="163"/>
    </location>
</feature>
<keyword evidence="4 6" id="KW-0788">Thiol protease</keyword>
<dbReference type="AlphaFoldDB" id="A0A139HR49"/>